<dbReference type="InterPro" id="IPR003594">
    <property type="entry name" value="HATPase_dom"/>
</dbReference>
<feature type="domain" description="Histidine kinase" evidence="5">
    <location>
        <begin position="297"/>
        <end position="518"/>
    </location>
</feature>
<evidence type="ECO:0000256" key="3">
    <source>
        <dbReference type="ARBA" id="ARBA00022553"/>
    </source>
</evidence>
<dbReference type="Pfam" id="PF00512">
    <property type="entry name" value="HisKA"/>
    <property type="match status" value="1"/>
</dbReference>
<dbReference type="SMART" id="SM00387">
    <property type="entry name" value="HATPase_c"/>
    <property type="match status" value="1"/>
</dbReference>
<dbReference type="Proteomes" id="UP000001693">
    <property type="component" value="Chromosome"/>
</dbReference>
<comment type="catalytic activity">
    <reaction evidence="1">
        <text>ATP + protein L-histidine = ADP + protein N-phospho-L-histidine.</text>
        <dbReference type="EC" id="2.7.13.3"/>
    </reaction>
</comment>
<dbReference type="OrthoDB" id="8929028at2"/>
<dbReference type="InterPro" id="IPR004358">
    <property type="entry name" value="Sig_transdc_His_kin-like_C"/>
</dbReference>
<evidence type="ECO:0000313" key="9">
    <source>
        <dbReference type="Proteomes" id="UP000001693"/>
    </source>
</evidence>
<organism evidence="8 9">
    <name type="scientific">Leptothrix cholodnii (strain ATCC 51168 / LMG 8142 / SP-6)</name>
    <name type="common">Leptothrix discophora (strain SP-6)</name>
    <dbReference type="NCBI Taxonomy" id="395495"/>
    <lineage>
        <taxon>Bacteria</taxon>
        <taxon>Pseudomonadati</taxon>
        <taxon>Pseudomonadota</taxon>
        <taxon>Betaproteobacteria</taxon>
        <taxon>Burkholderiales</taxon>
        <taxon>Sphaerotilaceae</taxon>
        <taxon>Leptothrix</taxon>
    </lineage>
</organism>
<evidence type="ECO:0000256" key="1">
    <source>
        <dbReference type="ARBA" id="ARBA00000085"/>
    </source>
</evidence>
<dbReference type="SMART" id="SM00388">
    <property type="entry name" value="HisKA"/>
    <property type="match status" value="1"/>
</dbReference>
<dbReference type="Pfam" id="PF02518">
    <property type="entry name" value="HATPase_c"/>
    <property type="match status" value="1"/>
</dbReference>
<dbReference type="InterPro" id="IPR035965">
    <property type="entry name" value="PAS-like_dom_sf"/>
</dbReference>
<dbReference type="Gene3D" id="3.40.50.2300">
    <property type="match status" value="1"/>
</dbReference>
<dbReference type="InterPro" id="IPR011006">
    <property type="entry name" value="CheY-like_superfamily"/>
</dbReference>
<keyword evidence="8" id="KW-0808">Transferase</keyword>
<dbReference type="Pfam" id="PF12860">
    <property type="entry name" value="PAS_7"/>
    <property type="match status" value="1"/>
</dbReference>
<dbReference type="PROSITE" id="PS50113">
    <property type="entry name" value="PAC"/>
    <property type="match status" value="1"/>
</dbReference>
<evidence type="ECO:0000259" key="6">
    <source>
        <dbReference type="PROSITE" id="PS50110"/>
    </source>
</evidence>
<dbReference type="CDD" id="cd00082">
    <property type="entry name" value="HisKA"/>
    <property type="match status" value="1"/>
</dbReference>
<name>B1Y4E2_LEPCP</name>
<dbReference type="PANTHER" id="PTHR43065:SF42">
    <property type="entry name" value="TWO-COMPONENT SENSOR PPRA"/>
    <property type="match status" value="1"/>
</dbReference>
<dbReference type="EMBL" id="CP001013">
    <property type="protein sequence ID" value="ACB35843.1"/>
    <property type="molecule type" value="Genomic_DNA"/>
</dbReference>
<evidence type="ECO:0000256" key="2">
    <source>
        <dbReference type="ARBA" id="ARBA00012438"/>
    </source>
</evidence>
<proteinExistence type="predicted"/>
<dbReference type="AlphaFoldDB" id="B1Y4E2"/>
<accession>B1Y4E2</accession>
<dbReference type="InterPro" id="IPR005467">
    <property type="entry name" value="His_kinase_dom"/>
</dbReference>
<feature type="domain" description="Response regulatory" evidence="6">
    <location>
        <begin position="540"/>
        <end position="651"/>
    </location>
</feature>
<sequence length="652" mass="70651">MTATIPDAASDRLKRHESLQAGLDLIDQGFTLIDGDLRFVAWNEAFIRLLDFPREMVFVGAPFESFMRYNAARGEYGPGDAPAYVAERMAAARRFTPHEIERTRPNGQVLRVRGVPVPGIGFVTLYSDITAQKAAERQIREHAALLEARVAERTAALRHSEAQLRLITDSIPALVAYVDRTRCYRYVNRGYQEWFGLDPARPAAISAREFLGASTYEGIKGHVAQAFSGQPASFDYELTRIDGSRIRVHTSLIPDIGADGQVAGCFELTFDNTEHLRAQELVLRAQKMEALGQLTGGLAHDFNNLLTVIIGNLGILTEQRRDTADTAEFVAPALQAARRGAELIRRLLSFARQQPLAAVAVNVHQALIDVARLVRRSLPESLQIEVQAQSGLWIWIDPAELETALLNLLLNARDATAGNGRVSIRASAAELLPDAAGDRGLAPGRYVRIDVSDDGCGMDEATRSRLFDPFFTTKPPGSGTGLGMAMVYGFVNQSGGAIDVESAPDRGTTISIWLPATDAPDDEALDVPAELPPGAQPQGLALLVEDDAAVRQVVRHNLLALGYAVLEAGNGAEARQMLAHAPGITLLLTDVVMPGGVDGRDLAREARDLHHVPRVLLMSGHAPARAEAGDLPLLRKPFSAAELAAALREPRE</sequence>
<dbReference type="SUPFAM" id="SSF55785">
    <property type="entry name" value="PYP-like sensor domain (PAS domain)"/>
    <property type="match status" value="2"/>
</dbReference>
<dbReference type="KEGG" id="lch:Lcho_3589"/>
<reference evidence="8 9" key="1">
    <citation type="submission" date="2008-03" db="EMBL/GenBank/DDBJ databases">
        <title>Complete sequence of Leptothrix cholodnii SP-6.</title>
        <authorList>
            <consortium name="US DOE Joint Genome Institute"/>
            <person name="Copeland A."/>
            <person name="Lucas S."/>
            <person name="Lapidus A."/>
            <person name="Glavina del Rio T."/>
            <person name="Dalin E."/>
            <person name="Tice H."/>
            <person name="Bruce D."/>
            <person name="Goodwin L."/>
            <person name="Pitluck S."/>
            <person name="Chertkov O."/>
            <person name="Brettin T."/>
            <person name="Detter J.C."/>
            <person name="Han C."/>
            <person name="Kuske C.R."/>
            <person name="Schmutz J."/>
            <person name="Larimer F."/>
            <person name="Land M."/>
            <person name="Hauser L."/>
            <person name="Kyrpides N."/>
            <person name="Lykidis A."/>
            <person name="Emerson D."/>
            <person name="Richardson P."/>
        </authorList>
    </citation>
    <scope>NUCLEOTIDE SEQUENCE [LARGE SCALE GENOMIC DNA]</scope>
    <source>
        <strain evidence="9">ATCC 51168 / LMG 8142 / SP-6</strain>
    </source>
</reference>
<dbReference type="InterPro" id="IPR036097">
    <property type="entry name" value="HisK_dim/P_sf"/>
</dbReference>
<dbReference type="PROSITE" id="PS50110">
    <property type="entry name" value="RESPONSE_REGULATORY"/>
    <property type="match status" value="1"/>
</dbReference>
<evidence type="ECO:0000259" key="7">
    <source>
        <dbReference type="PROSITE" id="PS50113"/>
    </source>
</evidence>
<dbReference type="Gene3D" id="1.10.287.130">
    <property type="match status" value="1"/>
</dbReference>
<dbReference type="Pfam" id="PF08448">
    <property type="entry name" value="PAS_4"/>
    <property type="match status" value="1"/>
</dbReference>
<dbReference type="STRING" id="395495.Lcho_3589"/>
<dbReference type="RefSeq" id="WP_012348590.1">
    <property type="nucleotide sequence ID" value="NC_010524.1"/>
</dbReference>
<dbReference type="eggNOG" id="COG4191">
    <property type="taxonomic scope" value="Bacteria"/>
</dbReference>
<keyword evidence="3 4" id="KW-0597">Phosphoprotein</keyword>
<keyword evidence="9" id="KW-1185">Reference proteome</keyword>
<dbReference type="PROSITE" id="PS50109">
    <property type="entry name" value="HIS_KIN"/>
    <property type="match status" value="1"/>
</dbReference>
<dbReference type="PRINTS" id="PR00344">
    <property type="entry name" value="BCTRLSENSOR"/>
</dbReference>
<dbReference type="InterPro" id="IPR001789">
    <property type="entry name" value="Sig_transdc_resp-reg_receiver"/>
</dbReference>
<dbReference type="InterPro" id="IPR036890">
    <property type="entry name" value="HATPase_C_sf"/>
</dbReference>
<dbReference type="PANTHER" id="PTHR43065">
    <property type="entry name" value="SENSOR HISTIDINE KINASE"/>
    <property type="match status" value="1"/>
</dbReference>
<feature type="modified residue" description="4-aspartylphosphate" evidence="4">
    <location>
        <position position="590"/>
    </location>
</feature>
<evidence type="ECO:0000259" key="5">
    <source>
        <dbReference type="PROSITE" id="PS50109"/>
    </source>
</evidence>
<gene>
    <name evidence="8" type="ordered locus">Lcho_3589</name>
</gene>
<dbReference type="InterPro" id="IPR003661">
    <property type="entry name" value="HisK_dim/P_dom"/>
</dbReference>
<protein>
    <recommendedName>
        <fullName evidence="2">histidine kinase</fullName>
        <ecNumber evidence="2">2.7.13.3</ecNumber>
    </recommendedName>
</protein>
<dbReference type="InterPro" id="IPR013656">
    <property type="entry name" value="PAS_4"/>
</dbReference>
<dbReference type="EC" id="2.7.13.3" evidence="2"/>
<evidence type="ECO:0000256" key="4">
    <source>
        <dbReference type="PROSITE-ProRule" id="PRU00169"/>
    </source>
</evidence>
<dbReference type="CDD" id="cd00130">
    <property type="entry name" value="PAS"/>
    <property type="match status" value="2"/>
</dbReference>
<dbReference type="InterPro" id="IPR000700">
    <property type="entry name" value="PAS-assoc_C"/>
</dbReference>
<dbReference type="GO" id="GO:0000155">
    <property type="term" value="F:phosphorelay sensor kinase activity"/>
    <property type="evidence" value="ECO:0007669"/>
    <property type="project" value="InterPro"/>
</dbReference>
<dbReference type="HOGENOM" id="CLU_000445_114_51_4"/>
<dbReference type="eggNOG" id="COG0784">
    <property type="taxonomic scope" value="Bacteria"/>
</dbReference>
<dbReference type="Gene3D" id="3.30.565.10">
    <property type="entry name" value="Histidine kinase-like ATPase, C-terminal domain"/>
    <property type="match status" value="1"/>
</dbReference>
<dbReference type="Pfam" id="PF00072">
    <property type="entry name" value="Response_reg"/>
    <property type="match status" value="1"/>
</dbReference>
<dbReference type="SMART" id="SM00091">
    <property type="entry name" value="PAS"/>
    <property type="match status" value="2"/>
</dbReference>
<dbReference type="SMART" id="SM00448">
    <property type="entry name" value="REC"/>
    <property type="match status" value="1"/>
</dbReference>
<dbReference type="SUPFAM" id="SSF47384">
    <property type="entry name" value="Homodimeric domain of signal transducing histidine kinase"/>
    <property type="match status" value="1"/>
</dbReference>
<keyword evidence="8" id="KW-0418">Kinase</keyword>
<feature type="domain" description="PAC" evidence="7">
    <location>
        <begin position="232"/>
        <end position="284"/>
    </location>
</feature>
<dbReference type="Gene3D" id="3.30.450.20">
    <property type="entry name" value="PAS domain"/>
    <property type="match status" value="2"/>
</dbReference>
<evidence type="ECO:0000313" key="8">
    <source>
        <dbReference type="EMBL" id="ACB35843.1"/>
    </source>
</evidence>
<dbReference type="SUPFAM" id="SSF55874">
    <property type="entry name" value="ATPase domain of HSP90 chaperone/DNA topoisomerase II/histidine kinase"/>
    <property type="match status" value="1"/>
</dbReference>
<dbReference type="SUPFAM" id="SSF52172">
    <property type="entry name" value="CheY-like"/>
    <property type="match status" value="1"/>
</dbReference>
<dbReference type="InterPro" id="IPR000014">
    <property type="entry name" value="PAS"/>
</dbReference>